<evidence type="ECO:0000313" key="4">
    <source>
        <dbReference type="Proteomes" id="UP001498935"/>
    </source>
</evidence>
<evidence type="ECO:0008006" key="5">
    <source>
        <dbReference type="Google" id="ProtNLM"/>
    </source>
</evidence>
<evidence type="ECO:0000256" key="2">
    <source>
        <dbReference type="SAM" id="Phobius"/>
    </source>
</evidence>
<dbReference type="RefSeq" id="WP_342038179.1">
    <property type="nucleotide sequence ID" value="NZ_BAABBK010000006.1"/>
</dbReference>
<feature type="transmembrane region" description="Helical" evidence="2">
    <location>
        <begin position="72"/>
        <end position="92"/>
    </location>
</feature>
<feature type="compositionally biased region" description="Low complexity" evidence="1">
    <location>
        <begin position="48"/>
        <end position="61"/>
    </location>
</feature>
<feature type="transmembrane region" description="Helical" evidence="2">
    <location>
        <begin position="112"/>
        <end position="140"/>
    </location>
</feature>
<organism evidence="3 4">
    <name type="scientific">Brevibacterium ammoniilyticum</name>
    <dbReference type="NCBI Taxonomy" id="1046555"/>
    <lineage>
        <taxon>Bacteria</taxon>
        <taxon>Bacillati</taxon>
        <taxon>Actinomycetota</taxon>
        <taxon>Actinomycetes</taxon>
        <taxon>Micrococcales</taxon>
        <taxon>Brevibacteriaceae</taxon>
        <taxon>Brevibacterium</taxon>
    </lineage>
</organism>
<keyword evidence="2" id="KW-1133">Transmembrane helix</keyword>
<dbReference type="Proteomes" id="UP001498935">
    <property type="component" value="Unassembled WGS sequence"/>
</dbReference>
<evidence type="ECO:0000256" key="1">
    <source>
        <dbReference type="SAM" id="MobiDB-lite"/>
    </source>
</evidence>
<proteinExistence type="predicted"/>
<reference evidence="3 4" key="1">
    <citation type="submission" date="2024-02" db="EMBL/GenBank/DDBJ databases">
        <title>Characterization of antibiotic resistant novel bacterial strains and their environmental applications.</title>
        <authorList>
            <person name="Manzoor S."/>
            <person name="Abbas S."/>
            <person name="Arshad M."/>
            <person name="Li W.J."/>
            <person name="Ahmed I."/>
        </authorList>
    </citation>
    <scope>NUCLEOTIDE SEQUENCE [LARGE SCALE GENOMIC DNA]</scope>
    <source>
        <strain evidence="3 4">KACC 15558</strain>
    </source>
</reference>
<gene>
    <name evidence="3" type="ORF">KACC15558_20160</name>
</gene>
<comment type="caution">
    <text evidence="3">The sequence shown here is derived from an EMBL/GenBank/DDBJ whole genome shotgun (WGS) entry which is preliminary data.</text>
</comment>
<keyword evidence="4" id="KW-1185">Reference proteome</keyword>
<feature type="transmembrane region" description="Helical" evidence="2">
    <location>
        <begin position="152"/>
        <end position="176"/>
    </location>
</feature>
<evidence type="ECO:0000313" key="3">
    <source>
        <dbReference type="EMBL" id="GAA5340976.1"/>
    </source>
</evidence>
<dbReference type="EMBL" id="BAABNP010000007">
    <property type="protein sequence ID" value="GAA5340976.1"/>
    <property type="molecule type" value="Genomic_DNA"/>
</dbReference>
<protein>
    <recommendedName>
        <fullName evidence="5">Integral membrane protein</fullName>
    </recommendedName>
</protein>
<keyword evidence="2" id="KW-0812">Transmembrane</keyword>
<sequence>MTSTNFAYPQPTDDELAAQMSADDHFPTHPNRSGPSGSVPDSAAASWADTGAPDAGAASSGPGALSPRLGKAALVLSIIAAGLSLIASAILGSTVGPMEAASGYYFSDLPSWYTGIAVGLFSVQGLCAVLGLTGLVMGIVATATGRGRTQGILAIAIAVFAPIISFALFVILSFALA</sequence>
<feature type="region of interest" description="Disordered" evidence="1">
    <location>
        <begin position="1"/>
        <end position="61"/>
    </location>
</feature>
<keyword evidence="2" id="KW-0472">Membrane</keyword>
<accession>A0ABP9U203</accession>
<name>A0ABP9U203_9MICO</name>